<name>A0A2A6RG77_9CHLR</name>
<keyword evidence="2" id="KW-1185">Reference proteome</keyword>
<protein>
    <recommendedName>
        <fullName evidence="3">RNA polymerase sigma-70 region 2 domain-containing protein</fullName>
    </recommendedName>
</protein>
<dbReference type="SUPFAM" id="SSF88946">
    <property type="entry name" value="Sigma2 domain of RNA polymerase sigma factors"/>
    <property type="match status" value="1"/>
</dbReference>
<sequence length="230" mass="27264">MELRPFQQYDLEAVAEGCRNEQAHYDSEGAWCYELFLRGLALGNSFAATAVQQQFGRLVIFWIKRHVRELDASIEDELAHQTWAQFWRYCSGQRFERFHSVAALLAFLRKCAISIGLSYQRKQQREAVVQAKFAAMQRVHAELQPPDQLALKRLMHAEQLQQVQKWLEQHADSKEYQIFKLSFYEGLRPAEIVAHYHEQFPDIEEVRALKERLLKRLRRDLGYLREHEED</sequence>
<comment type="caution">
    <text evidence="1">The sequence shown here is derived from an EMBL/GenBank/DDBJ whole genome shotgun (WGS) entry which is preliminary data.</text>
</comment>
<dbReference type="Gene3D" id="1.10.1740.10">
    <property type="match status" value="1"/>
</dbReference>
<evidence type="ECO:0008006" key="3">
    <source>
        <dbReference type="Google" id="ProtNLM"/>
    </source>
</evidence>
<dbReference type="EMBL" id="NQWI01000086">
    <property type="protein sequence ID" value="PDW02134.1"/>
    <property type="molecule type" value="Genomic_DNA"/>
</dbReference>
<gene>
    <name evidence="1" type="ORF">CJ255_15590</name>
</gene>
<dbReference type="Proteomes" id="UP000220527">
    <property type="component" value="Unassembled WGS sequence"/>
</dbReference>
<evidence type="ECO:0000313" key="1">
    <source>
        <dbReference type="EMBL" id="PDW02134.1"/>
    </source>
</evidence>
<organism evidence="1 2">
    <name type="scientific">Candidatus Viridilinea mediisalina</name>
    <dbReference type="NCBI Taxonomy" id="2024553"/>
    <lineage>
        <taxon>Bacteria</taxon>
        <taxon>Bacillati</taxon>
        <taxon>Chloroflexota</taxon>
        <taxon>Chloroflexia</taxon>
        <taxon>Chloroflexales</taxon>
        <taxon>Chloroflexineae</taxon>
        <taxon>Oscillochloridaceae</taxon>
        <taxon>Candidatus Viridilinea</taxon>
    </lineage>
</organism>
<reference evidence="2" key="1">
    <citation type="submission" date="2017-08" db="EMBL/GenBank/DDBJ databases">
        <authorList>
            <person name="Grouzdev D.S."/>
            <person name="Gaisin V.A."/>
            <person name="Rysina M.S."/>
            <person name="Gorlenko V.M."/>
        </authorList>
    </citation>
    <scope>NUCLEOTIDE SEQUENCE [LARGE SCALE GENOMIC DNA]</scope>
    <source>
        <strain evidence="2">Kir15-3F</strain>
    </source>
</reference>
<dbReference type="GO" id="GO:0006352">
    <property type="term" value="P:DNA-templated transcription initiation"/>
    <property type="evidence" value="ECO:0007669"/>
    <property type="project" value="InterPro"/>
</dbReference>
<proteinExistence type="predicted"/>
<dbReference type="InterPro" id="IPR013325">
    <property type="entry name" value="RNA_pol_sigma_r2"/>
</dbReference>
<dbReference type="AlphaFoldDB" id="A0A2A6RG77"/>
<accession>A0A2A6RG77</accession>
<evidence type="ECO:0000313" key="2">
    <source>
        <dbReference type="Proteomes" id="UP000220527"/>
    </source>
</evidence>
<dbReference type="GO" id="GO:0003700">
    <property type="term" value="F:DNA-binding transcription factor activity"/>
    <property type="evidence" value="ECO:0007669"/>
    <property type="project" value="InterPro"/>
</dbReference>